<keyword evidence="1" id="KW-0812">Transmembrane</keyword>
<dbReference type="EnsemblMetazoa" id="tetur09g02830.1">
    <property type="protein sequence ID" value="tetur09g02830.1"/>
    <property type="gene ID" value="tetur09g02830"/>
</dbReference>
<dbReference type="HOGENOM" id="CLU_1770436_0_0_1"/>
<dbReference type="AlphaFoldDB" id="T1KDG3"/>
<accession>T1KDG3</accession>
<reference evidence="3" key="1">
    <citation type="submission" date="2011-08" db="EMBL/GenBank/DDBJ databases">
        <authorList>
            <person name="Rombauts S."/>
        </authorList>
    </citation>
    <scope>NUCLEOTIDE SEQUENCE</scope>
    <source>
        <strain evidence="3">London</strain>
    </source>
</reference>
<proteinExistence type="predicted"/>
<evidence type="ECO:0000313" key="3">
    <source>
        <dbReference type="Proteomes" id="UP000015104"/>
    </source>
</evidence>
<evidence type="ECO:0000256" key="1">
    <source>
        <dbReference type="SAM" id="Phobius"/>
    </source>
</evidence>
<keyword evidence="1" id="KW-1133">Transmembrane helix</keyword>
<keyword evidence="3" id="KW-1185">Reference proteome</keyword>
<keyword evidence="1" id="KW-0472">Membrane</keyword>
<dbReference type="EMBL" id="CAEY01002016">
    <property type="status" value="NOT_ANNOTATED_CDS"/>
    <property type="molecule type" value="Genomic_DNA"/>
</dbReference>
<evidence type="ECO:0000313" key="2">
    <source>
        <dbReference type="EnsemblMetazoa" id="tetur09g02830.1"/>
    </source>
</evidence>
<feature type="transmembrane region" description="Helical" evidence="1">
    <location>
        <begin position="100"/>
        <end position="122"/>
    </location>
</feature>
<name>T1KDG3_TETUR</name>
<organism evidence="2 3">
    <name type="scientific">Tetranychus urticae</name>
    <name type="common">Two-spotted spider mite</name>
    <dbReference type="NCBI Taxonomy" id="32264"/>
    <lineage>
        <taxon>Eukaryota</taxon>
        <taxon>Metazoa</taxon>
        <taxon>Ecdysozoa</taxon>
        <taxon>Arthropoda</taxon>
        <taxon>Chelicerata</taxon>
        <taxon>Arachnida</taxon>
        <taxon>Acari</taxon>
        <taxon>Acariformes</taxon>
        <taxon>Trombidiformes</taxon>
        <taxon>Prostigmata</taxon>
        <taxon>Eleutherengona</taxon>
        <taxon>Raphignathae</taxon>
        <taxon>Tetranychoidea</taxon>
        <taxon>Tetranychidae</taxon>
        <taxon>Tetranychus</taxon>
    </lineage>
</organism>
<dbReference type="Proteomes" id="UP000015104">
    <property type="component" value="Unassembled WGS sequence"/>
</dbReference>
<protein>
    <submittedName>
        <fullName evidence="2">Uncharacterized protein</fullName>
    </submittedName>
</protein>
<reference evidence="2" key="2">
    <citation type="submission" date="2015-06" db="UniProtKB">
        <authorList>
            <consortium name="EnsemblMetazoa"/>
        </authorList>
    </citation>
    <scope>IDENTIFICATION</scope>
</reference>
<sequence length="147" mass="16749">MIVLKPGFTLPMYQYLPLINQRLGASLYDRKGSGKPWKDKDNYDLGIYGNEKPYGMKKKPGKAGLTEAMKNQMMNMMNEMQEQEQPSFIEMILTDPTFPYILPIIIVVSLACILVPLTGWLFTGFLTDNFAYLDGKNSARFNHTIPD</sequence>